<proteinExistence type="predicted"/>
<name>A0A195BEF9_9HYME</name>
<evidence type="ECO:0000313" key="2">
    <source>
        <dbReference type="Proteomes" id="UP000078540"/>
    </source>
</evidence>
<dbReference type="AlphaFoldDB" id="A0A195BEF9"/>
<dbReference type="Proteomes" id="UP000078540">
    <property type="component" value="Unassembled WGS sequence"/>
</dbReference>
<sequence>MNFEVIVEKCTFRVILYLVVKGKKTLFYFIELGVTEAMNHERVFFYATASKAMTRFGDRCICVNDERCSISLVCCNQYFDSRVSGQLRNEVKRWDQQSQQCNLQ</sequence>
<protein>
    <submittedName>
        <fullName evidence="1">Uncharacterized protein</fullName>
    </submittedName>
</protein>
<dbReference type="EMBL" id="KQ976511">
    <property type="protein sequence ID" value="KYM82577.1"/>
    <property type="molecule type" value="Genomic_DNA"/>
</dbReference>
<keyword evidence="2" id="KW-1185">Reference proteome</keyword>
<evidence type="ECO:0000313" key="1">
    <source>
        <dbReference type="EMBL" id="KYM82577.1"/>
    </source>
</evidence>
<organism evidence="1 2">
    <name type="scientific">Atta colombica</name>
    <dbReference type="NCBI Taxonomy" id="520822"/>
    <lineage>
        <taxon>Eukaryota</taxon>
        <taxon>Metazoa</taxon>
        <taxon>Ecdysozoa</taxon>
        <taxon>Arthropoda</taxon>
        <taxon>Hexapoda</taxon>
        <taxon>Insecta</taxon>
        <taxon>Pterygota</taxon>
        <taxon>Neoptera</taxon>
        <taxon>Endopterygota</taxon>
        <taxon>Hymenoptera</taxon>
        <taxon>Apocrita</taxon>
        <taxon>Aculeata</taxon>
        <taxon>Formicoidea</taxon>
        <taxon>Formicidae</taxon>
        <taxon>Myrmicinae</taxon>
        <taxon>Atta</taxon>
    </lineage>
</organism>
<gene>
    <name evidence="1" type="ORF">ALC53_07068</name>
</gene>
<accession>A0A195BEF9</accession>
<reference evidence="1 2" key="1">
    <citation type="submission" date="2015-09" db="EMBL/GenBank/DDBJ databases">
        <title>Atta colombica WGS genome.</title>
        <authorList>
            <person name="Nygaard S."/>
            <person name="Hu H."/>
            <person name="Boomsma J."/>
            <person name="Zhang G."/>
        </authorList>
    </citation>
    <scope>NUCLEOTIDE SEQUENCE [LARGE SCALE GENOMIC DNA]</scope>
    <source>
        <strain evidence="1">Treedump-2</strain>
        <tissue evidence="1">Whole body</tissue>
    </source>
</reference>